<evidence type="ECO:0000256" key="1">
    <source>
        <dbReference type="ARBA" id="ARBA00005234"/>
    </source>
</evidence>
<dbReference type="SUPFAM" id="SSF54001">
    <property type="entry name" value="Cysteine proteinases"/>
    <property type="match status" value="1"/>
</dbReference>
<dbReference type="InterPro" id="IPR003653">
    <property type="entry name" value="Peptidase_C48_C"/>
</dbReference>
<name>A0A2G2YC75_CAPAN</name>
<dbReference type="InterPro" id="IPR038765">
    <property type="entry name" value="Papain-like_cys_pep_sf"/>
</dbReference>
<dbReference type="Gene3D" id="3.40.395.10">
    <property type="entry name" value="Adenoviral Proteinase, Chain A"/>
    <property type="match status" value="1"/>
</dbReference>
<sequence length="189" mass="22057">MKVDSVERSICEIIQRLCIPASISWHLIDEVYVPINCQRSLHWVLVVIVLKKRCIHVYDSLKGHRGHDVEIKELVEMLSTYLTISDFFEKKERTDWSLQEAYKKKWTGIHLMFTLLMVLCNKKSGTFDGHQIPSSEFDPEMDRTIYTSLLWDYGVNEASNGYVSDNQDPPRPERTFIPAEDTEMIDAKM</sequence>
<dbReference type="Pfam" id="PF02902">
    <property type="entry name" value="Peptidase_C48"/>
    <property type="match status" value="1"/>
</dbReference>
<evidence type="ECO:0000256" key="2">
    <source>
        <dbReference type="ARBA" id="ARBA00022670"/>
    </source>
</evidence>
<dbReference type="GO" id="GO:0008234">
    <property type="term" value="F:cysteine-type peptidase activity"/>
    <property type="evidence" value="ECO:0007669"/>
    <property type="project" value="InterPro"/>
</dbReference>
<evidence type="ECO:0000313" key="6">
    <source>
        <dbReference type="Proteomes" id="UP000222542"/>
    </source>
</evidence>
<evidence type="ECO:0000313" key="5">
    <source>
        <dbReference type="EMBL" id="PHT67346.1"/>
    </source>
</evidence>
<dbReference type="PANTHER" id="PTHR31470">
    <property type="entry name" value="CYSTEINE PROTEINASES SUPERFAMILY PROTEIN-RELATED-RELATED"/>
    <property type="match status" value="1"/>
</dbReference>
<dbReference type="Proteomes" id="UP000222542">
    <property type="component" value="Unassembled WGS sequence"/>
</dbReference>
<dbReference type="PANTHER" id="PTHR31470:SF46">
    <property type="entry name" value="ULP1 PROTEASE FAMILY, C-TERMINAL CATALYTIC DOMAIN CONTAINING PROTEIN"/>
    <property type="match status" value="1"/>
</dbReference>
<accession>A0A2G2YC75</accession>
<reference evidence="5 6" key="1">
    <citation type="journal article" date="2014" name="Nat. Genet.">
        <title>Genome sequence of the hot pepper provides insights into the evolution of pungency in Capsicum species.</title>
        <authorList>
            <person name="Kim S."/>
            <person name="Park M."/>
            <person name="Yeom S.I."/>
            <person name="Kim Y.M."/>
            <person name="Lee J.M."/>
            <person name="Lee H.A."/>
            <person name="Seo E."/>
            <person name="Choi J."/>
            <person name="Cheong K."/>
            <person name="Kim K.T."/>
            <person name="Jung K."/>
            <person name="Lee G.W."/>
            <person name="Oh S.K."/>
            <person name="Bae C."/>
            <person name="Kim S.B."/>
            <person name="Lee H.Y."/>
            <person name="Kim S.Y."/>
            <person name="Kim M.S."/>
            <person name="Kang B.C."/>
            <person name="Jo Y.D."/>
            <person name="Yang H.B."/>
            <person name="Jeong H.J."/>
            <person name="Kang W.H."/>
            <person name="Kwon J.K."/>
            <person name="Shin C."/>
            <person name="Lim J.Y."/>
            <person name="Park J.H."/>
            <person name="Huh J.H."/>
            <person name="Kim J.S."/>
            <person name="Kim B.D."/>
            <person name="Cohen O."/>
            <person name="Paran I."/>
            <person name="Suh M.C."/>
            <person name="Lee S.B."/>
            <person name="Kim Y.K."/>
            <person name="Shin Y."/>
            <person name="Noh S.J."/>
            <person name="Park J."/>
            <person name="Seo Y.S."/>
            <person name="Kwon S.Y."/>
            <person name="Kim H.A."/>
            <person name="Park J.M."/>
            <person name="Kim H.J."/>
            <person name="Choi S.B."/>
            <person name="Bosland P.W."/>
            <person name="Reeves G."/>
            <person name="Jo S.H."/>
            <person name="Lee B.W."/>
            <person name="Cho H.T."/>
            <person name="Choi H.S."/>
            <person name="Lee M.S."/>
            <person name="Yu Y."/>
            <person name="Do Choi Y."/>
            <person name="Park B.S."/>
            <person name="van Deynze A."/>
            <person name="Ashrafi H."/>
            <person name="Hill T."/>
            <person name="Kim W.T."/>
            <person name="Pai H.S."/>
            <person name="Ahn H.K."/>
            <person name="Yeam I."/>
            <person name="Giovannoni J.J."/>
            <person name="Rose J.K."/>
            <person name="Sorensen I."/>
            <person name="Lee S.J."/>
            <person name="Kim R.W."/>
            <person name="Choi I.Y."/>
            <person name="Choi B.S."/>
            <person name="Lim J.S."/>
            <person name="Lee Y.H."/>
            <person name="Choi D."/>
        </authorList>
    </citation>
    <scope>NUCLEOTIDE SEQUENCE [LARGE SCALE GENOMIC DNA]</scope>
    <source>
        <strain evidence="6">cv. CM334</strain>
    </source>
</reference>
<evidence type="ECO:0000259" key="4">
    <source>
        <dbReference type="PROSITE" id="PS50600"/>
    </source>
</evidence>
<evidence type="ECO:0000256" key="3">
    <source>
        <dbReference type="ARBA" id="ARBA00022801"/>
    </source>
</evidence>
<dbReference type="AlphaFoldDB" id="A0A2G2YC75"/>
<proteinExistence type="inferred from homology"/>
<comment type="caution">
    <text evidence="5">The sequence shown here is derived from an EMBL/GenBank/DDBJ whole genome shotgun (WGS) entry which is preliminary data.</text>
</comment>
<dbReference type="PROSITE" id="PS50600">
    <property type="entry name" value="ULP_PROTEASE"/>
    <property type="match status" value="1"/>
</dbReference>
<comment type="similarity">
    <text evidence="1">Belongs to the peptidase C48 family.</text>
</comment>
<gene>
    <name evidence="5" type="ORF">T459_26833</name>
</gene>
<protein>
    <recommendedName>
        <fullName evidence="4">Ubiquitin-like protease family profile domain-containing protein</fullName>
    </recommendedName>
</protein>
<organism evidence="5 6">
    <name type="scientific">Capsicum annuum</name>
    <name type="common">Capsicum pepper</name>
    <dbReference type="NCBI Taxonomy" id="4072"/>
    <lineage>
        <taxon>Eukaryota</taxon>
        <taxon>Viridiplantae</taxon>
        <taxon>Streptophyta</taxon>
        <taxon>Embryophyta</taxon>
        <taxon>Tracheophyta</taxon>
        <taxon>Spermatophyta</taxon>
        <taxon>Magnoliopsida</taxon>
        <taxon>eudicotyledons</taxon>
        <taxon>Gunneridae</taxon>
        <taxon>Pentapetalae</taxon>
        <taxon>asterids</taxon>
        <taxon>lamiids</taxon>
        <taxon>Solanales</taxon>
        <taxon>Solanaceae</taxon>
        <taxon>Solanoideae</taxon>
        <taxon>Capsiceae</taxon>
        <taxon>Capsicum</taxon>
    </lineage>
</organism>
<keyword evidence="3" id="KW-0378">Hydrolase</keyword>
<dbReference type="GO" id="GO:0006508">
    <property type="term" value="P:proteolysis"/>
    <property type="evidence" value="ECO:0007669"/>
    <property type="project" value="UniProtKB-KW"/>
</dbReference>
<dbReference type="EMBL" id="AYRZ02000011">
    <property type="protein sequence ID" value="PHT67346.1"/>
    <property type="molecule type" value="Genomic_DNA"/>
</dbReference>
<keyword evidence="2" id="KW-0645">Protease</keyword>
<feature type="domain" description="Ubiquitin-like protease family profile" evidence="4">
    <location>
        <begin position="1"/>
        <end position="189"/>
    </location>
</feature>
<dbReference type="Gramene" id="PHT67346">
    <property type="protein sequence ID" value="PHT67346"/>
    <property type="gene ID" value="T459_26833"/>
</dbReference>
<reference evidence="5 6" key="2">
    <citation type="journal article" date="2017" name="Genome Biol.">
        <title>New reference genome sequences of hot pepper reveal the massive evolution of plant disease-resistance genes by retroduplication.</title>
        <authorList>
            <person name="Kim S."/>
            <person name="Park J."/>
            <person name="Yeom S.I."/>
            <person name="Kim Y.M."/>
            <person name="Seo E."/>
            <person name="Kim K.T."/>
            <person name="Kim M.S."/>
            <person name="Lee J.M."/>
            <person name="Cheong K."/>
            <person name="Shin H.S."/>
            <person name="Kim S.B."/>
            <person name="Han K."/>
            <person name="Lee J."/>
            <person name="Park M."/>
            <person name="Lee H.A."/>
            <person name="Lee H.Y."/>
            <person name="Lee Y."/>
            <person name="Oh S."/>
            <person name="Lee J.H."/>
            <person name="Choi E."/>
            <person name="Choi E."/>
            <person name="Lee S.E."/>
            <person name="Jeon J."/>
            <person name="Kim H."/>
            <person name="Choi G."/>
            <person name="Song H."/>
            <person name="Lee J."/>
            <person name="Lee S.C."/>
            <person name="Kwon J.K."/>
            <person name="Lee H.Y."/>
            <person name="Koo N."/>
            <person name="Hong Y."/>
            <person name="Kim R.W."/>
            <person name="Kang W.H."/>
            <person name="Huh J.H."/>
            <person name="Kang B.C."/>
            <person name="Yang T.J."/>
            <person name="Lee Y.H."/>
            <person name="Bennetzen J.L."/>
            <person name="Choi D."/>
        </authorList>
    </citation>
    <scope>NUCLEOTIDE SEQUENCE [LARGE SCALE GENOMIC DNA]</scope>
    <source>
        <strain evidence="6">cv. CM334</strain>
    </source>
</reference>
<keyword evidence="6" id="KW-1185">Reference proteome</keyword>